<feature type="domain" description="HAMP" evidence="16">
    <location>
        <begin position="174"/>
        <end position="227"/>
    </location>
</feature>
<dbReference type="EC" id="2.7.13.3" evidence="3"/>
<dbReference type="InterPro" id="IPR005467">
    <property type="entry name" value="His_kinase_dom"/>
</dbReference>
<comment type="catalytic activity">
    <reaction evidence="1">
        <text>ATP + protein L-histidine = ADP + protein N-phospho-L-histidine.</text>
        <dbReference type="EC" id="2.7.13.3"/>
    </reaction>
</comment>
<dbReference type="InterPro" id="IPR003594">
    <property type="entry name" value="HATPase_dom"/>
</dbReference>
<evidence type="ECO:0000256" key="5">
    <source>
        <dbReference type="ARBA" id="ARBA00022553"/>
    </source>
</evidence>
<dbReference type="Proteomes" id="UP000029500">
    <property type="component" value="Chromosome"/>
</dbReference>
<evidence type="ECO:0000256" key="13">
    <source>
        <dbReference type="ARBA" id="ARBA00023136"/>
    </source>
</evidence>
<dbReference type="eggNOG" id="COG2205">
    <property type="taxonomic scope" value="Bacteria"/>
</dbReference>
<sequence length="447" mass="49372">MRTIRGKMLLSFILALVVTVGITVALFVRLIDDILVNQVKAQLHGQAEKAEKILQDSDISRLNNTEFKYVVKGMMLNADYLILDASNKIIDTNDDKGVGTTFRYALSGRQGIAVLHGKKILYTKERLSGRPYSIFIYAPLSSLRALYGSLMRTTLLAIGFSFFMILAIGLLTVSRVVRPLNRLKEAVGRYEPYRSQDAFFPVGDTTEIGELITTFQSMSERIQQHQRNQVEFLQNVSHELKTPLMSIHGFVYAIQDQVVPQETGLDVILTQSMRLIDMVDKLLQLSRLEAVDEHWPTSEIDLHTMAEEAALLLMPAANARGVVLKVEGESLLTVAAGEQLFQVLVNLLQNAVRHTSSQIRVQIEAGYPGADWAIHIDDDGNGLSEAEKEAVFQRFYTGPNGVTGLGLAICRQIAANMDAELTYTSSPLGGARFSFIKPAGRLSGPGG</sequence>
<dbReference type="HOGENOM" id="CLU_000445_89_6_9"/>
<dbReference type="SMART" id="SM00304">
    <property type="entry name" value="HAMP"/>
    <property type="match status" value="1"/>
</dbReference>
<name>A0A089M5Y5_9BACL</name>
<dbReference type="InterPro" id="IPR003661">
    <property type="entry name" value="HisK_dim/P_dom"/>
</dbReference>
<dbReference type="CDD" id="cd00082">
    <property type="entry name" value="HisKA"/>
    <property type="match status" value="1"/>
</dbReference>
<dbReference type="CDD" id="cd06225">
    <property type="entry name" value="HAMP"/>
    <property type="match status" value="1"/>
</dbReference>
<dbReference type="Gene3D" id="6.10.340.10">
    <property type="match status" value="1"/>
</dbReference>
<keyword evidence="7 14" id="KW-0812">Transmembrane</keyword>
<dbReference type="Pfam" id="PF00512">
    <property type="entry name" value="HisKA"/>
    <property type="match status" value="1"/>
</dbReference>
<dbReference type="Gene3D" id="3.30.565.10">
    <property type="entry name" value="Histidine kinase-like ATPase, C-terminal domain"/>
    <property type="match status" value="1"/>
</dbReference>
<keyword evidence="10" id="KW-0067">ATP-binding</keyword>
<keyword evidence="13 14" id="KW-0472">Membrane</keyword>
<dbReference type="InterPro" id="IPR004358">
    <property type="entry name" value="Sig_transdc_His_kin-like_C"/>
</dbReference>
<evidence type="ECO:0000256" key="9">
    <source>
        <dbReference type="ARBA" id="ARBA00022777"/>
    </source>
</evidence>
<keyword evidence="9 17" id="KW-0418">Kinase</keyword>
<evidence type="ECO:0000256" key="6">
    <source>
        <dbReference type="ARBA" id="ARBA00022679"/>
    </source>
</evidence>
<dbReference type="InterPro" id="IPR036097">
    <property type="entry name" value="HisK_dim/P_sf"/>
</dbReference>
<evidence type="ECO:0000256" key="2">
    <source>
        <dbReference type="ARBA" id="ARBA00004651"/>
    </source>
</evidence>
<evidence type="ECO:0000313" key="18">
    <source>
        <dbReference type="Proteomes" id="UP000029500"/>
    </source>
</evidence>
<protein>
    <recommendedName>
        <fullName evidence="3">histidine kinase</fullName>
        <ecNumber evidence="3">2.7.13.3</ecNumber>
    </recommendedName>
</protein>
<evidence type="ECO:0000256" key="3">
    <source>
        <dbReference type="ARBA" id="ARBA00012438"/>
    </source>
</evidence>
<keyword evidence="12" id="KW-0902">Two-component regulatory system</keyword>
<dbReference type="SUPFAM" id="SSF55874">
    <property type="entry name" value="ATPase domain of HSP90 chaperone/DNA topoisomerase II/histidine kinase"/>
    <property type="match status" value="1"/>
</dbReference>
<dbReference type="CDD" id="cd00075">
    <property type="entry name" value="HATPase"/>
    <property type="match status" value="1"/>
</dbReference>
<evidence type="ECO:0000256" key="7">
    <source>
        <dbReference type="ARBA" id="ARBA00022692"/>
    </source>
</evidence>
<evidence type="ECO:0000313" key="17">
    <source>
        <dbReference type="EMBL" id="AIQ68642.1"/>
    </source>
</evidence>
<dbReference type="Pfam" id="PF02518">
    <property type="entry name" value="HATPase_c"/>
    <property type="match status" value="1"/>
</dbReference>
<organism evidence="17 18">
    <name type="scientific">Paenibacillus graminis</name>
    <dbReference type="NCBI Taxonomy" id="189425"/>
    <lineage>
        <taxon>Bacteria</taxon>
        <taxon>Bacillati</taxon>
        <taxon>Bacillota</taxon>
        <taxon>Bacilli</taxon>
        <taxon>Bacillales</taxon>
        <taxon>Paenibacillaceae</taxon>
        <taxon>Paenibacillus</taxon>
    </lineage>
</organism>
<evidence type="ECO:0000256" key="14">
    <source>
        <dbReference type="SAM" id="Phobius"/>
    </source>
</evidence>
<dbReference type="RefSeq" id="WP_025703577.1">
    <property type="nucleotide sequence ID" value="NZ_CP009287.1"/>
</dbReference>
<dbReference type="SMART" id="SM00388">
    <property type="entry name" value="HisKA"/>
    <property type="match status" value="1"/>
</dbReference>
<evidence type="ECO:0000256" key="4">
    <source>
        <dbReference type="ARBA" id="ARBA00022475"/>
    </source>
</evidence>
<dbReference type="PRINTS" id="PR00344">
    <property type="entry name" value="BCTRLSENSOR"/>
</dbReference>
<dbReference type="SUPFAM" id="SSF47384">
    <property type="entry name" value="Homodimeric domain of signal transducing histidine kinase"/>
    <property type="match status" value="1"/>
</dbReference>
<feature type="transmembrane region" description="Helical" evidence="14">
    <location>
        <begin position="150"/>
        <end position="173"/>
    </location>
</feature>
<dbReference type="EMBL" id="CP009287">
    <property type="protein sequence ID" value="AIQ68642.1"/>
    <property type="molecule type" value="Genomic_DNA"/>
</dbReference>
<evidence type="ECO:0000256" key="1">
    <source>
        <dbReference type="ARBA" id="ARBA00000085"/>
    </source>
</evidence>
<accession>A0A089M5Y5</accession>
<dbReference type="AlphaFoldDB" id="A0A089M5Y5"/>
<dbReference type="KEGG" id="pgm:PGRAT_14185"/>
<evidence type="ECO:0000259" key="15">
    <source>
        <dbReference type="PROSITE" id="PS50109"/>
    </source>
</evidence>
<dbReference type="GO" id="GO:0005886">
    <property type="term" value="C:plasma membrane"/>
    <property type="evidence" value="ECO:0007669"/>
    <property type="project" value="UniProtKB-SubCell"/>
</dbReference>
<dbReference type="PANTHER" id="PTHR45436:SF5">
    <property type="entry name" value="SENSOR HISTIDINE KINASE TRCS"/>
    <property type="match status" value="1"/>
</dbReference>
<dbReference type="Pfam" id="PF00672">
    <property type="entry name" value="HAMP"/>
    <property type="match status" value="1"/>
</dbReference>
<keyword evidence="4" id="KW-1003">Cell membrane</keyword>
<keyword evidence="18" id="KW-1185">Reference proteome</keyword>
<dbReference type="GO" id="GO:0005524">
    <property type="term" value="F:ATP binding"/>
    <property type="evidence" value="ECO:0007669"/>
    <property type="project" value="UniProtKB-KW"/>
</dbReference>
<evidence type="ECO:0000256" key="8">
    <source>
        <dbReference type="ARBA" id="ARBA00022741"/>
    </source>
</evidence>
<dbReference type="GO" id="GO:0000155">
    <property type="term" value="F:phosphorelay sensor kinase activity"/>
    <property type="evidence" value="ECO:0007669"/>
    <property type="project" value="InterPro"/>
</dbReference>
<evidence type="ECO:0000256" key="10">
    <source>
        <dbReference type="ARBA" id="ARBA00022840"/>
    </source>
</evidence>
<reference evidence="17 18" key="1">
    <citation type="submission" date="2014-08" db="EMBL/GenBank/DDBJ databases">
        <title>Comparative genomics of the Paenibacillus odorifer group.</title>
        <authorList>
            <person name="den Bakker H.C."/>
            <person name="Tsai Y.-C."/>
            <person name="Martin N."/>
            <person name="Korlach J."/>
            <person name="Wiedmann M."/>
        </authorList>
    </citation>
    <scope>NUCLEOTIDE SEQUENCE [LARGE SCALE GENOMIC DNA]</scope>
    <source>
        <strain evidence="17 18">DSM 15220</strain>
    </source>
</reference>
<keyword evidence="8" id="KW-0547">Nucleotide-binding</keyword>
<proteinExistence type="predicted"/>
<dbReference type="PANTHER" id="PTHR45436">
    <property type="entry name" value="SENSOR HISTIDINE KINASE YKOH"/>
    <property type="match status" value="1"/>
</dbReference>
<dbReference type="STRING" id="189425.PGRAT_14185"/>
<evidence type="ECO:0000256" key="12">
    <source>
        <dbReference type="ARBA" id="ARBA00023012"/>
    </source>
</evidence>
<keyword evidence="5" id="KW-0597">Phosphoprotein</keyword>
<feature type="transmembrane region" description="Helical" evidence="14">
    <location>
        <begin position="12"/>
        <end position="31"/>
    </location>
</feature>
<evidence type="ECO:0000256" key="11">
    <source>
        <dbReference type="ARBA" id="ARBA00022989"/>
    </source>
</evidence>
<keyword evidence="6" id="KW-0808">Transferase</keyword>
<dbReference type="Gene3D" id="1.10.287.130">
    <property type="match status" value="1"/>
</dbReference>
<dbReference type="InterPro" id="IPR036890">
    <property type="entry name" value="HATPase_C_sf"/>
</dbReference>
<feature type="domain" description="Histidine kinase" evidence="15">
    <location>
        <begin position="235"/>
        <end position="441"/>
    </location>
</feature>
<dbReference type="OrthoDB" id="9780718at2"/>
<dbReference type="PROSITE" id="PS50885">
    <property type="entry name" value="HAMP"/>
    <property type="match status" value="1"/>
</dbReference>
<comment type="subcellular location">
    <subcellularLocation>
        <location evidence="2">Cell membrane</location>
        <topology evidence="2">Multi-pass membrane protein</topology>
    </subcellularLocation>
</comment>
<gene>
    <name evidence="17" type="ORF">PGRAT_14185</name>
</gene>
<keyword evidence="11 14" id="KW-1133">Transmembrane helix</keyword>
<dbReference type="SMART" id="SM00387">
    <property type="entry name" value="HATPase_c"/>
    <property type="match status" value="1"/>
</dbReference>
<dbReference type="PROSITE" id="PS50109">
    <property type="entry name" value="HIS_KIN"/>
    <property type="match status" value="1"/>
</dbReference>
<dbReference type="InterPro" id="IPR050428">
    <property type="entry name" value="TCS_sensor_his_kinase"/>
</dbReference>
<evidence type="ECO:0000259" key="16">
    <source>
        <dbReference type="PROSITE" id="PS50885"/>
    </source>
</evidence>
<dbReference type="InterPro" id="IPR003660">
    <property type="entry name" value="HAMP_dom"/>
</dbReference>